<dbReference type="Proteomes" id="UP000199208">
    <property type="component" value="Unassembled WGS sequence"/>
</dbReference>
<reference evidence="3 4" key="1">
    <citation type="submission" date="2016-10" db="EMBL/GenBank/DDBJ databases">
        <authorList>
            <person name="de Groot N.N."/>
        </authorList>
    </citation>
    <scope>NUCLEOTIDE SEQUENCE [LARGE SCALE GENOMIC DNA]</scope>
    <source>
        <strain evidence="3 4">DSM 2784</strain>
    </source>
</reference>
<dbReference type="Pfam" id="PF02604">
    <property type="entry name" value="PhdYeFM_antitox"/>
    <property type="match status" value="1"/>
</dbReference>
<dbReference type="SUPFAM" id="SSF143120">
    <property type="entry name" value="YefM-like"/>
    <property type="match status" value="1"/>
</dbReference>
<protein>
    <recommendedName>
        <fullName evidence="2">Antitoxin</fullName>
    </recommendedName>
</protein>
<evidence type="ECO:0000313" key="4">
    <source>
        <dbReference type="Proteomes" id="UP000199208"/>
    </source>
</evidence>
<accession>A0A1G5RXZ7</accession>
<evidence type="ECO:0000256" key="2">
    <source>
        <dbReference type="RuleBase" id="RU362080"/>
    </source>
</evidence>
<comment type="function">
    <text evidence="2">Antitoxin component of a type II toxin-antitoxin (TA) system.</text>
</comment>
<dbReference type="RefSeq" id="WP_092590316.1">
    <property type="nucleotide sequence ID" value="NZ_FMWL01000006.1"/>
</dbReference>
<gene>
    <name evidence="3" type="ORF">SAMN03080599_01539</name>
</gene>
<name>A0A1G5RXZ7_9FIRM</name>
<proteinExistence type="inferred from homology"/>
<dbReference type="STRING" id="1120920.SAMN03080599_01539"/>
<keyword evidence="4" id="KW-1185">Reference proteome</keyword>
<dbReference type="InterPro" id="IPR006442">
    <property type="entry name" value="Antitoxin_Phd/YefM"/>
</dbReference>
<organism evidence="3 4">
    <name type="scientific">Acidaminobacter hydrogenoformans DSM 2784</name>
    <dbReference type="NCBI Taxonomy" id="1120920"/>
    <lineage>
        <taxon>Bacteria</taxon>
        <taxon>Bacillati</taxon>
        <taxon>Bacillota</taxon>
        <taxon>Clostridia</taxon>
        <taxon>Peptostreptococcales</taxon>
        <taxon>Acidaminobacteraceae</taxon>
        <taxon>Acidaminobacter</taxon>
    </lineage>
</organism>
<evidence type="ECO:0000256" key="1">
    <source>
        <dbReference type="ARBA" id="ARBA00009981"/>
    </source>
</evidence>
<evidence type="ECO:0000313" key="3">
    <source>
        <dbReference type="EMBL" id="SCZ79015.1"/>
    </source>
</evidence>
<dbReference type="OrthoDB" id="9795585at2"/>
<dbReference type="InterPro" id="IPR036165">
    <property type="entry name" value="YefM-like_sf"/>
</dbReference>
<comment type="similarity">
    <text evidence="1 2">Belongs to the phD/YefM antitoxin family.</text>
</comment>
<dbReference type="Gene3D" id="3.40.1620.10">
    <property type="entry name" value="YefM-like domain"/>
    <property type="match status" value="1"/>
</dbReference>
<dbReference type="NCBIfam" id="TIGR01552">
    <property type="entry name" value="phd_fam"/>
    <property type="match status" value="1"/>
</dbReference>
<sequence length="88" mass="10309">MPKIYPIKELRNTNEISEICHESQEPIYITKNGYGDLVVMSIEAYEKVLAKLELYEKLAEGESQLRERELMIPVKEAFSRIRSKYGEK</sequence>
<dbReference type="EMBL" id="FMWL01000006">
    <property type="protein sequence ID" value="SCZ79015.1"/>
    <property type="molecule type" value="Genomic_DNA"/>
</dbReference>
<dbReference type="AlphaFoldDB" id="A0A1G5RXZ7"/>